<dbReference type="PANTHER" id="PTHR43179">
    <property type="entry name" value="RHAMNOSYLTRANSFERASE WBBL"/>
    <property type="match status" value="1"/>
</dbReference>
<keyword evidence="2" id="KW-0808">Transferase</keyword>
<dbReference type="PANTHER" id="PTHR43179:SF10">
    <property type="entry name" value="GLYCOSYL TRANSFERASE"/>
    <property type="match status" value="1"/>
</dbReference>
<dbReference type="GO" id="GO:0016740">
    <property type="term" value="F:transferase activity"/>
    <property type="evidence" value="ECO:0007669"/>
    <property type="project" value="UniProtKB-KW"/>
</dbReference>
<dbReference type="Pfam" id="PF00535">
    <property type="entry name" value="Glycos_transf_2"/>
    <property type="match status" value="1"/>
</dbReference>
<feature type="domain" description="Glycosyltransferase 2-like" evidence="1">
    <location>
        <begin position="4"/>
        <end position="183"/>
    </location>
</feature>
<dbReference type="Gene3D" id="3.90.550.10">
    <property type="entry name" value="Spore Coat Polysaccharide Biosynthesis Protein SpsA, Chain A"/>
    <property type="match status" value="1"/>
</dbReference>
<dbReference type="Proteomes" id="UP000284495">
    <property type="component" value="Unassembled WGS sequence"/>
</dbReference>
<dbReference type="CDD" id="cd04186">
    <property type="entry name" value="GT_2_like_c"/>
    <property type="match status" value="1"/>
</dbReference>
<accession>A0A415KB84</accession>
<reference evidence="2 3" key="1">
    <citation type="submission" date="2018-08" db="EMBL/GenBank/DDBJ databases">
        <title>A genome reference for cultivated species of the human gut microbiota.</title>
        <authorList>
            <person name="Zou Y."/>
            <person name="Xue W."/>
            <person name="Luo G."/>
        </authorList>
    </citation>
    <scope>NUCLEOTIDE SEQUENCE [LARGE SCALE GENOMIC DNA]</scope>
    <source>
        <strain evidence="2 3">AF38-2</strain>
    </source>
</reference>
<evidence type="ECO:0000259" key="1">
    <source>
        <dbReference type="Pfam" id="PF00535"/>
    </source>
</evidence>
<evidence type="ECO:0000313" key="3">
    <source>
        <dbReference type="Proteomes" id="UP000284495"/>
    </source>
</evidence>
<organism evidence="2 3">
    <name type="scientific">Bacteroides xylanisolvens</name>
    <dbReference type="NCBI Taxonomy" id="371601"/>
    <lineage>
        <taxon>Bacteria</taxon>
        <taxon>Pseudomonadati</taxon>
        <taxon>Bacteroidota</taxon>
        <taxon>Bacteroidia</taxon>
        <taxon>Bacteroidales</taxon>
        <taxon>Bacteroidaceae</taxon>
        <taxon>Bacteroides</taxon>
    </lineage>
</organism>
<name>A0A415KB84_9BACE</name>
<sequence length="269" mass="32262">MITVSIVTYKTDLVELAKCLQSLFSPLVSKVYVIDNSSQKYIFDFCKEYAFVEYIGSRNVGYGAGHNQALRRVLNSKSKYHLILNSDVYFDPSILNELLKYMDRNLDVAQVQPNIIYPDGRMQYTCRLLPTPVNLIFRRFLPKKMIGKIDDRYLLKFNDHMQAVNIPYHQGSFMFFRTECFSKVGLFDEHFFMYLEDIDITRRMHKYYRTMYWPEVTIVHAHRAASYKSKKMLKIHIQNAIKYFNKWGWIFDCERKLWNRNLLKELHYK</sequence>
<proteinExistence type="predicted"/>
<comment type="caution">
    <text evidence="2">The sequence shown here is derived from an EMBL/GenBank/DDBJ whole genome shotgun (WGS) entry which is preliminary data.</text>
</comment>
<dbReference type="InterPro" id="IPR029044">
    <property type="entry name" value="Nucleotide-diphossugar_trans"/>
</dbReference>
<dbReference type="RefSeq" id="WP_118220001.1">
    <property type="nucleotide sequence ID" value="NZ_JAQEAW010000032.1"/>
</dbReference>
<dbReference type="SUPFAM" id="SSF53448">
    <property type="entry name" value="Nucleotide-diphospho-sugar transferases"/>
    <property type="match status" value="1"/>
</dbReference>
<dbReference type="AlphaFoldDB" id="A0A415KB84"/>
<protein>
    <submittedName>
        <fullName evidence="2">Glycosyltransferase family 2 protein</fullName>
    </submittedName>
</protein>
<gene>
    <name evidence="2" type="ORF">DW027_21700</name>
</gene>
<dbReference type="EMBL" id="QROO01000035">
    <property type="protein sequence ID" value="RHL33519.1"/>
    <property type="molecule type" value="Genomic_DNA"/>
</dbReference>
<dbReference type="InterPro" id="IPR001173">
    <property type="entry name" value="Glyco_trans_2-like"/>
</dbReference>
<evidence type="ECO:0000313" key="2">
    <source>
        <dbReference type="EMBL" id="RHL33519.1"/>
    </source>
</evidence>